<dbReference type="AlphaFoldDB" id="A0A1Z3HSP0"/>
<comment type="pathway">
    <text evidence="3">Sulfur metabolism; hydrogen sulfide biosynthesis; sulfite from sulfate: step 3/3.</text>
</comment>
<evidence type="ECO:0000256" key="4">
    <source>
        <dbReference type="SAM" id="MobiDB-lite"/>
    </source>
</evidence>
<dbReference type="OrthoDB" id="9772604at2"/>
<dbReference type="UniPathway" id="UPA00140">
    <property type="reaction ID" value="UER00206"/>
</dbReference>
<keyword evidence="7" id="KW-1185">Reference proteome</keyword>
<comment type="similarity">
    <text evidence="1 3">Belongs to the PAPS reductase family. CysH subfamily.</text>
</comment>
<dbReference type="PANTHER" id="PTHR46509:SF1">
    <property type="entry name" value="PHOSPHOADENOSINE PHOSPHOSULFATE REDUCTASE"/>
    <property type="match status" value="1"/>
</dbReference>
<dbReference type="KEGG" id="hhg:XM38_042940"/>
<dbReference type="NCBIfam" id="NF002537">
    <property type="entry name" value="PRK02090.1"/>
    <property type="match status" value="1"/>
</dbReference>
<dbReference type="GO" id="GO:0019379">
    <property type="term" value="P:sulfate assimilation, phosphoadenylyl sulfate reduction by phosphoadenylyl-sulfate reductase (thioredoxin)"/>
    <property type="evidence" value="ECO:0007669"/>
    <property type="project" value="UniProtKB-UniRule"/>
</dbReference>
<evidence type="ECO:0000313" key="6">
    <source>
        <dbReference type="EMBL" id="ASC73330.1"/>
    </source>
</evidence>
<dbReference type="GO" id="GO:0004604">
    <property type="term" value="F:phosphoadenylyl-sulfate reductase (thioredoxin) activity"/>
    <property type="evidence" value="ECO:0007669"/>
    <property type="project" value="UniProtKB-UniRule"/>
</dbReference>
<dbReference type="STRING" id="1641165.XM38_17200"/>
<evidence type="ECO:0000256" key="2">
    <source>
        <dbReference type="ARBA" id="ARBA00023002"/>
    </source>
</evidence>
<dbReference type="SUPFAM" id="SSF52402">
    <property type="entry name" value="Adenine nucleotide alpha hydrolases-like"/>
    <property type="match status" value="1"/>
</dbReference>
<dbReference type="EMBL" id="CP021983">
    <property type="protein sequence ID" value="ASC73330.1"/>
    <property type="molecule type" value="Genomic_DNA"/>
</dbReference>
<dbReference type="Proteomes" id="UP000191901">
    <property type="component" value="Chromosome"/>
</dbReference>
<sequence length="242" mass="28189">MVQCISATPTTTCQLDLAWANRHFAQATPQEILAWCRQHWTDGLIQTNSFSLPVIPHMLYHEVRPQPPIPVVFLDTLHHFPETLDTMARATAAYDLDLRVYRPQAAHSRDRFAARYGDRLWQEDVDWFHYVTKVEPLKRALKELRVQAWITGRRRDQSQSRRSLPIFEQDPQGRIKINPLAHWTRKQVWTYIVQQQVIYNPLHDQGYTSIGDEPLTTPVTQGEEERAGRWRGSSKTECGIHG</sequence>
<dbReference type="RefSeq" id="WP_080811226.1">
    <property type="nucleotide sequence ID" value="NZ_CP021983.2"/>
</dbReference>
<dbReference type="InterPro" id="IPR002500">
    <property type="entry name" value="PAPS_reduct_dom"/>
</dbReference>
<dbReference type="CDD" id="cd23945">
    <property type="entry name" value="PAPS_reductase"/>
    <property type="match status" value="1"/>
</dbReference>
<dbReference type="HAMAP" id="MF_00063">
    <property type="entry name" value="CysH"/>
    <property type="match status" value="1"/>
</dbReference>
<evidence type="ECO:0000256" key="3">
    <source>
        <dbReference type="HAMAP-Rule" id="MF_00063"/>
    </source>
</evidence>
<comment type="catalytic activity">
    <reaction evidence="3">
        <text>[thioredoxin]-disulfide + sulfite + adenosine 3',5'-bisphosphate + 2 H(+) = [thioredoxin]-dithiol + 3'-phosphoadenylyl sulfate</text>
        <dbReference type="Rhea" id="RHEA:11724"/>
        <dbReference type="Rhea" id="RHEA-COMP:10698"/>
        <dbReference type="Rhea" id="RHEA-COMP:10700"/>
        <dbReference type="ChEBI" id="CHEBI:15378"/>
        <dbReference type="ChEBI" id="CHEBI:17359"/>
        <dbReference type="ChEBI" id="CHEBI:29950"/>
        <dbReference type="ChEBI" id="CHEBI:50058"/>
        <dbReference type="ChEBI" id="CHEBI:58339"/>
        <dbReference type="ChEBI" id="CHEBI:58343"/>
        <dbReference type="EC" id="1.8.4.8"/>
    </reaction>
</comment>
<name>A0A1Z3HSP0_9CYAN</name>
<evidence type="ECO:0000256" key="1">
    <source>
        <dbReference type="ARBA" id="ARBA00009732"/>
    </source>
</evidence>
<dbReference type="InterPro" id="IPR011800">
    <property type="entry name" value="PAPS_reductase_CysH"/>
</dbReference>
<dbReference type="EC" id="1.8.4.8" evidence="3"/>
<gene>
    <name evidence="6" type="primary">cysH_1</name>
    <name evidence="3" type="synonym">cysH</name>
    <name evidence="6" type="ORF">XM38_042940</name>
</gene>
<feature type="domain" description="Phosphoadenosine phosphosulphate reductase" evidence="5">
    <location>
        <begin position="57"/>
        <end position="218"/>
    </location>
</feature>
<evidence type="ECO:0000313" key="7">
    <source>
        <dbReference type="Proteomes" id="UP000191901"/>
    </source>
</evidence>
<dbReference type="GO" id="GO:0070814">
    <property type="term" value="P:hydrogen sulfide biosynthetic process"/>
    <property type="evidence" value="ECO:0007669"/>
    <property type="project" value="UniProtKB-UniRule"/>
</dbReference>
<comment type="subcellular location">
    <subcellularLocation>
        <location evidence="3">Cytoplasm</location>
    </subcellularLocation>
</comment>
<feature type="active site" description="Nucleophile; cysteine thiosulfonate intermediate" evidence="3">
    <location>
        <position position="238"/>
    </location>
</feature>
<reference evidence="6 7" key="1">
    <citation type="journal article" date="2016" name="Biochim. Biophys. Acta">
        <title>Characterization of red-shifted phycobilisomes isolated from the chlorophyll f-containing cyanobacterium Halomicronema hongdechloris.</title>
        <authorList>
            <person name="Li Y."/>
            <person name="Lin Y."/>
            <person name="Garvey C.J."/>
            <person name="Birch D."/>
            <person name="Corkery R.W."/>
            <person name="Loughlin P.C."/>
            <person name="Scheer H."/>
            <person name="Willows R.D."/>
            <person name="Chen M."/>
        </authorList>
    </citation>
    <scope>NUCLEOTIDE SEQUENCE [LARGE SCALE GENOMIC DNA]</scope>
    <source>
        <strain evidence="6 7">C2206</strain>
    </source>
</reference>
<dbReference type="InterPro" id="IPR004511">
    <property type="entry name" value="PAPS/APS_Rdtase"/>
</dbReference>
<proteinExistence type="inferred from homology"/>
<evidence type="ECO:0000259" key="5">
    <source>
        <dbReference type="Pfam" id="PF01507"/>
    </source>
</evidence>
<protein>
    <recommendedName>
        <fullName evidence="3">Phosphoadenosine 5'-phosphosulfate reductase</fullName>
        <shortName evidence="3">PAPS reductase</shortName>
        <ecNumber evidence="3">1.8.4.8</ecNumber>
    </recommendedName>
    <alternativeName>
        <fullName evidence="3">3'-phosphoadenylylsulfate reductase</fullName>
    </alternativeName>
    <alternativeName>
        <fullName evidence="3">PAPS reductase, thioredoxin dependent</fullName>
    </alternativeName>
    <alternativeName>
        <fullName evidence="3">PAPS sulfotransferase</fullName>
    </alternativeName>
    <alternativeName>
        <fullName evidence="3">PAdoPS reductase</fullName>
    </alternativeName>
</protein>
<comment type="caution">
    <text evidence="3">Lacks conserved residue(s) required for the propagation of feature annotation.</text>
</comment>
<feature type="region of interest" description="Disordered" evidence="4">
    <location>
        <begin position="209"/>
        <end position="242"/>
    </location>
</feature>
<organism evidence="6 7">
    <name type="scientific">Halomicronema hongdechloris C2206</name>
    <dbReference type="NCBI Taxonomy" id="1641165"/>
    <lineage>
        <taxon>Bacteria</taxon>
        <taxon>Bacillati</taxon>
        <taxon>Cyanobacteriota</taxon>
        <taxon>Cyanophyceae</taxon>
        <taxon>Nodosilineales</taxon>
        <taxon>Nodosilineaceae</taxon>
        <taxon>Halomicronema</taxon>
    </lineage>
</organism>
<dbReference type="NCBIfam" id="TIGR00434">
    <property type="entry name" value="cysH"/>
    <property type="match status" value="1"/>
</dbReference>
<dbReference type="Gene3D" id="3.40.50.620">
    <property type="entry name" value="HUPs"/>
    <property type="match status" value="1"/>
</dbReference>
<dbReference type="PANTHER" id="PTHR46509">
    <property type="entry name" value="PHOSPHOADENOSINE PHOSPHOSULFATE REDUCTASE"/>
    <property type="match status" value="1"/>
</dbReference>
<dbReference type="NCBIfam" id="TIGR02057">
    <property type="entry name" value="PAPS_reductase"/>
    <property type="match status" value="1"/>
</dbReference>
<dbReference type="Pfam" id="PF01507">
    <property type="entry name" value="PAPS_reduct"/>
    <property type="match status" value="1"/>
</dbReference>
<dbReference type="GO" id="GO:0005737">
    <property type="term" value="C:cytoplasm"/>
    <property type="evidence" value="ECO:0007669"/>
    <property type="project" value="UniProtKB-SubCell"/>
</dbReference>
<dbReference type="InterPro" id="IPR014729">
    <property type="entry name" value="Rossmann-like_a/b/a_fold"/>
</dbReference>
<accession>A0A1Z3HSP0</accession>
<dbReference type="PIRSF" id="PIRSF000857">
    <property type="entry name" value="PAPS_reductase"/>
    <property type="match status" value="1"/>
</dbReference>
<keyword evidence="2 3" id="KW-0560">Oxidoreductase</keyword>
<comment type="function">
    <text evidence="3">Catalyzes the formation of sulfite from phosphoadenosine 5'-phosphosulfate (PAPS) using thioredoxin as an electron donor.</text>
</comment>
<keyword evidence="3" id="KW-0963">Cytoplasm</keyword>